<accession>A0A445AQI7</accession>
<name>A0A445AQI7_ARAHY</name>
<keyword evidence="2" id="KW-1185">Reference proteome</keyword>
<dbReference type="Proteomes" id="UP000289738">
    <property type="component" value="Chromosome B01"/>
</dbReference>
<reference evidence="1 2" key="1">
    <citation type="submission" date="2019-01" db="EMBL/GenBank/DDBJ databases">
        <title>Sequencing of cultivated peanut Arachis hypogaea provides insights into genome evolution and oil improvement.</title>
        <authorList>
            <person name="Chen X."/>
        </authorList>
    </citation>
    <scope>NUCLEOTIDE SEQUENCE [LARGE SCALE GENOMIC DNA]</scope>
    <source>
        <strain evidence="2">cv. Fuhuasheng</strain>
        <tissue evidence="1">Leaves</tissue>
    </source>
</reference>
<gene>
    <name evidence="1" type="ORF">Ahy_B01g052862</name>
</gene>
<evidence type="ECO:0000313" key="2">
    <source>
        <dbReference type="Proteomes" id="UP000289738"/>
    </source>
</evidence>
<comment type="caution">
    <text evidence="1">The sequence shown here is derived from an EMBL/GenBank/DDBJ whole genome shotgun (WGS) entry which is preliminary data.</text>
</comment>
<sequence>MASRLGSDDDADNNKGSMWALEQKLDQLMDEEAARLKNMYREKSPAYWKRVIGLSCSFQRIGFLYSSVTEWKKCPPLLSCWMKLLRSNNTQE</sequence>
<protein>
    <submittedName>
        <fullName evidence="1">Uncharacterized protein</fullName>
    </submittedName>
</protein>
<dbReference type="STRING" id="3818.A0A445AQI7"/>
<dbReference type="AlphaFoldDB" id="A0A445AQI7"/>
<proteinExistence type="predicted"/>
<organism evidence="1 2">
    <name type="scientific">Arachis hypogaea</name>
    <name type="common">Peanut</name>
    <dbReference type="NCBI Taxonomy" id="3818"/>
    <lineage>
        <taxon>Eukaryota</taxon>
        <taxon>Viridiplantae</taxon>
        <taxon>Streptophyta</taxon>
        <taxon>Embryophyta</taxon>
        <taxon>Tracheophyta</taxon>
        <taxon>Spermatophyta</taxon>
        <taxon>Magnoliopsida</taxon>
        <taxon>eudicotyledons</taxon>
        <taxon>Gunneridae</taxon>
        <taxon>Pentapetalae</taxon>
        <taxon>rosids</taxon>
        <taxon>fabids</taxon>
        <taxon>Fabales</taxon>
        <taxon>Fabaceae</taxon>
        <taxon>Papilionoideae</taxon>
        <taxon>50 kb inversion clade</taxon>
        <taxon>dalbergioids sensu lato</taxon>
        <taxon>Dalbergieae</taxon>
        <taxon>Pterocarpus clade</taxon>
        <taxon>Arachis</taxon>
    </lineage>
</organism>
<dbReference type="EMBL" id="SDMP01000011">
    <property type="protein sequence ID" value="RYR28706.1"/>
    <property type="molecule type" value="Genomic_DNA"/>
</dbReference>
<evidence type="ECO:0000313" key="1">
    <source>
        <dbReference type="EMBL" id="RYR28706.1"/>
    </source>
</evidence>